<dbReference type="SUPFAM" id="SSF69322">
    <property type="entry name" value="Tricorn protease domain 2"/>
    <property type="match status" value="1"/>
</dbReference>
<keyword evidence="4" id="KW-1185">Reference proteome</keyword>
<evidence type="ECO:0000313" key="3">
    <source>
        <dbReference type="EMBL" id="GAA1923929.1"/>
    </source>
</evidence>
<dbReference type="Proteomes" id="UP001501612">
    <property type="component" value="Unassembled WGS sequence"/>
</dbReference>
<evidence type="ECO:0000256" key="1">
    <source>
        <dbReference type="SAM" id="SignalP"/>
    </source>
</evidence>
<dbReference type="Pfam" id="PF14339">
    <property type="entry name" value="DUF4394"/>
    <property type="match status" value="1"/>
</dbReference>
<dbReference type="InterPro" id="IPR025507">
    <property type="entry name" value="DUF4394"/>
</dbReference>
<feature type="domain" description="DUF4394" evidence="2">
    <location>
        <begin position="56"/>
        <end position="287"/>
    </location>
</feature>
<evidence type="ECO:0000313" key="4">
    <source>
        <dbReference type="Proteomes" id="UP001501612"/>
    </source>
</evidence>
<evidence type="ECO:0000259" key="2">
    <source>
        <dbReference type="Pfam" id="PF14339"/>
    </source>
</evidence>
<sequence>MQRLTTLTVGLAAAALTAVSFAPGASAARGADFETSASSQAPASARAFGITSDGELVAFRLANPQSVNSYGALTGWAEGDTESIGADVRPSNGRLYVVGDGGGVYTVALRTGALTQVGQISVPLDGQRFGVDFNPAADALRIVSDAGQNLRLAFTDSGVTTNVDTPLTSPPTAGTTSGVTAAAYTNNDNSTVTGTTLLDINTATNGVVVQAPANAGTLSSVGSLRKGVGPDASFDIYSAVDGEGVTSDNAGYAILMQNGNRILHQVNLTTGEATRVGRFPTDVADLAIRLAPGTR</sequence>
<comment type="caution">
    <text evidence="3">The sequence shown here is derived from an EMBL/GenBank/DDBJ whole genome shotgun (WGS) entry which is preliminary data.</text>
</comment>
<dbReference type="EMBL" id="BAAAMY010000006">
    <property type="protein sequence ID" value="GAA1923929.1"/>
    <property type="molecule type" value="Genomic_DNA"/>
</dbReference>
<organism evidence="3 4">
    <name type="scientific">Nocardioides lentus</name>
    <dbReference type="NCBI Taxonomy" id="338077"/>
    <lineage>
        <taxon>Bacteria</taxon>
        <taxon>Bacillati</taxon>
        <taxon>Actinomycetota</taxon>
        <taxon>Actinomycetes</taxon>
        <taxon>Propionibacteriales</taxon>
        <taxon>Nocardioidaceae</taxon>
        <taxon>Nocardioides</taxon>
    </lineage>
</organism>
<dbReference type="RefSeq" id="WP_344008060.1">
    <property type="nucleotide sequence ID" value="NZ_BAAAMY010000006.1"/>
</dbReference>
<feature type="chain" id="PRO_5045941146" evidence="1">
    <location>
        <begin position="28"/>
        <end position="295"/>
    </location>
</feature>
<proteinExistence type="predicted"/>
<protein>
    <submittedName>
        <fullName evidence="3">DUF4394 domain-containing protein</fullName>
    </submittedName>
</protein>
<feature type="signal peptide" evidence="1">
    <location>
        <begin position="1"/>
        <end position="27"/>
    </location>
</feature>
<gene>
    <name evidence="3" type="ORF">GCM10009737_26940</name>
</gene>
<reference evidence="3 4" key="1">
    <citation type="journal article" date="2019" name="Int. J. Syst. Evol. Microbiol.">
        <title>The Global Catalogue of Microorganisms (GCM) 10K type strain sequencing project: providing services to taxonomists for standard genome sequencing and annotation.</title>
        <authorList>
            <consortium name="The Broad Institute Genomics Platform"/>
            <consortium name="The Broad Institute Genome Sequencing Center for Infectious Disease"/>
            <person name="Wu L."/>
            <person name="Ma J."/>
        </authorList>
    </citation>
    <scope>NUCLEOTIDE SEQUENCE [LARGE SCALE GENOMIC DNA]</scope>
    <source>
        <strain evidence="3 4">JCM 14046</strain>
    </source>
</reference>
<name>A0ABN2PKB3_9ACTN</name>
<accession>A0ABN2PKB3</accession>
<keyword evidence="1" id="KW-0732">Signal</keyword>